<dbReference type="SUPFAM" id="SSF51182">
    <property type="entry name" value="RmlC-like cupins"/>
    <property type="match status" value="1"/>
</dbReference>
<dbReference type="GO" id="GO:0004476">
    <property type="term" value="F:mannose-6-phosphate isomerase activity"/>
    <property type="evidence" value="ECO:0007669"/>
    <property type="project" value="UniProtKB-EC"/>
</dbReference>
<feature type="domain" description="Mannose-6-phosphate isomerase cupin" evidence="10">
    <location>
        <begin position="239"/>
        <end position="318"/>
    </location>
</feature>
<dbReference type="InterPro" id="IPR046457">
    <property type="entry name" value="PMI_typeI_cat"/>
</dbReference>
<dbReference type="InterPro" id="IPR001250">
    <property type="entry name" value="Man6P_Isoase-1"/>
</dbReference>
<evidence type="ECO:0000256" key="1">
    <source>
        <dbReference type="ARBA" id="ARBA00000757"/>
    </source>
</evidence>
<evidence type="ECO:0000256" key="5">
    <source>
        <dbReference type="ARBA" id="ARBA00022723"/>
    </source>
</evidence>
<dbReference type="PANTHER" id="PTHR42742">
    <property type="entry name" value="TRANSCRIPTIONAL REPRESSOR MPRA"/>
    <property type="match status" value="1"/>
</dbReference>
<dbReference type="EMBL" id="JBHSSI010000017">
    <property type="protein sequence ID" value="MFC6259694.1"/>
    <property type="molecule type" value="Genomic_DNA"/>
</dbReference>
<dbReference type="PIRSF" id="PIRSF036894">
    <property type="entry name" value="PMI_Firm_short"/>
    <property type="match status" value="1"/>
</dbReference>
<evidence type="ECO:0000259" key="9">
    <source>
        <dbReference type="Pfam" id="PF20511"/>
    </source>
</evidence>
<evidence type="ECO:0000256" key="6">
    <source>
        <dbReference type="ARBA" id="ARBA00022833"/>
    </source>
</evidence>
<evidence type="ECO:0000256" key="7">
    <source>
        <dbReference type="ARBA" id="ARBA00023235"/>
    </source>
</evidence>
<dbReference type="Pfam" id="PF20511">
    <property type="entry name" value="PMI_typeI_cat"/>
    <property type="match status" value="1"/>
</dbReference>
<protein>
    <recommendedName>
        <fullName evidence="4 8">Mannose-6-phosphate isomerase</fullName>
        <ecNumber evidence="4 8">5.3.1.8</ecNumber>
    </recommendedName>
</protein>
<dbReference type="InterPro" id="IPR049071">
    <property type="entry name" value="MPI_cupin_dom"/>
</dbReference>
<dbReference type="NCBIfam" id="TIGR00218">
    <property type="entry name" value="manA"/>
    <property type="match status" value="1"/>
</dbReference>
<dbReference type="RefSeq" id="WP_125687568.1">
    <property type="nucleotide sequence ID" value="NZ_JBHSSI010000017.1"/>
</dbReference>
<dbReference type="Pfam" id="PF21621">
    <property type="entry name" value="MPI_cupin_dom"/>
    <property type="match status" value="1"/>
</dbReference>
<dbReference type="EC" id="5.3.1.8" evidence="4 8"/>
<feature type="domain" description="Phosphomannose isomerase type I catalytic" evidence="9">
    <location>
        <begin position="6"/>
        <end position="107"/>
    </location>
</feature>
<name>A0ABW1TDJ3_9LACO</name>
<keyword evidence="5 8" id="KW-0479">Metal-binding</keyword>
<evidence type="ECO:0000313" key="11">
    <source>
        <dbReference type="EMBL" id="MFC6259694.1"/>
    </source>
</evidence>
<sequence>MNEPLFLRPVFHEKIWGGTRLHSRFNYDIPSDQTGECWGISGHPNGLTHVMNGPFSGMALDSLWHQHAELFGHKDTSGAFPLLVKILDAHNNLSIQVHPANQYAAIHAHELGKTECWYIIAADPGAVLYYGHNATSRQQLTNWVAQGNWDKLLREIPIHAGQFVYVPAGTIHALGKGVLALETQQSSDTTYRLYDFDRISPKTHQKRHLDIADALNVISVPQIDPQLKRTTTTKEGATLTTFIKSPYFGVYQWLLPNGTCHFDQPQTSFTLASVLHGTGSLGIAGTAYPLKTGDHFILPSTIQHWTVTGEALEIIASTPGPKIV</sequence>
<dbReference type="CDD" id="cd07010">
    <property type="entry name" value="cupin_PMI_type_I_N_bac"/>
    <property type="match status" value="1"/>
</dbReference>
<evidence type="ECO:0000256" key="3">
    <source>
        <dbReference type="ARBA" id="ARBA00010772"/>
    </source>
</evidence>
<dbReference type="InterPro" id="IPR014628">
    <property type="entry name" value="Man6P_isomerase_Firm_short"/>
</dbReference>
<evidence type="ECO:0000256" key="8">
    <source>
        <dbReference type="PIRNR" id="PIRNR036894"/>
    </source>
</evidence>
<organism evidence="11 12">
    <name type="scientific">Levilactobacillus fujinensis</name>
    <dbReference type="NCBI Taxonomy" id="2486024"/>
    <lineage>
        <taxon>Bacteria</taxon>
        <taxon>Bacillati</taxon>
        <taxon>Bacillota</taxon>
        <taxon>Bacilli</taxon>
        <taxon>Lactobacillales</taxon>
        <taxon>Lactobacillaceae</taxon>
        <taxon>Levilactobacillus</taxon>
    </lineage>
</organism>
<keyword evidence="12" id="KW-1185">Reference proteome</keyword>
<evidence type="ECO:0000313" key="12">
    <source>
        <dbReference type="Proteomes" id="UP001596283"/>
    </source>
</evidence>
<dbReference type="InterPro" id="IPR014710">
    <property type="entry name" value="RmlC-like_jellyroll"/>
</dbReference>
<keyword evidence="6 8" id="KW-0862">Zinc</keyword>
<comment type="caution">
    <text evidence="11">The sequence shown here is derived from an EMBL/GenBank/DDBJ whole genome shotgun (WGS) entry which is preliminary data.</text>
</comment>
<evidence type="ECO:0000256" key="4">
    <source>
        <dbReference type="ARBA" id="ARBA00011956"/>
    </source>
</evidence>
<dbReference type="InterPro" id="IPR051804">
    <property type="entry name" value="Carb_Metab_Reg_Kinase/Isom"/>
</dbReference>
<proteinExistence type="inferred from homology"/>
<gene>
    <name evidence="11" type="primary">manA</name>
    <name evidence="11" type="ORF">ACFP1C_01910</name>
</gene>
<dbReference type="InterPro" id="IPR011051">
    <property type="entry name" value="RmlC_Cupin_sf"/>
</dbReference>
<comment type="similarity">
    <text evidence="3 8">Belongs to the mannose-6-phosphate isomerase type 1 family.</text>
</comment>
<dbReference type="Proteomes" id="UP001596283">
    <property type="component" value="Unassembled WGS sequence"/>
</dbReference>
<comment type="cofactor">
    <cofactor evidence="2 8">
        <name>Zn(2+)</name>
        <dbReference type="ChEBI" id="CHEBI:29105"/>
    </cofactor>
</comment>
<comment type="catalytic activity">
    <reaction evidence="1 8">
        <text>D-mannose 6-phosphate = D-fructose 6-phosphate</text>
        <dbReference type="Rhea" id="RHEA:12356"/>
        <dbReference type="ChEBI" id="CHEBI:58735"/>
        <dbReference type="ChEBI" id="CHEBI:61527"/>
        <dbReference type="EC" id="5.3.1.8"/>
    </reaction>
</comment>
<evidence type="ECO:0000259" key="10">
    <source>
        <dbReference type="Pfam" id="PF21621"/>
    </source>
</evidence>
<dbReference type="PANTHER" id="PTHR42742:SF3">
    <property type="entry name" value="FRUCTOKINASE"/>
    <property type="match status" value="1"/>
</dbReference>
<dbReference type="Gene3D" id="2.60.120.10">
    <property type="entry name" value="Jelly Rolls"/>
    <property type="match status" value="2"/>
</dbReference>
<reference evidence="12" key="1">
    <citation type="journal article" date="2019" name="Int. J. Syst. Evol. Microbiol.">
        <title>The Global Catalogue of Microorganisms (GCM) 10K type strain sequencing project: providing services to taxonomists for standard genome sequencing and annotation.</title>
        <authorList>
            <consortium name="The Broad Institute Genomics Platform"/>
            <consortium name="The Broad Institute Genome Sequencing Center for Infectious Disease"/>
            <person name="Wu L."/>
            <person name="Ma J."/>
        </authorList>
    </citation>
    <scope>NUCLEOTIDE SEQUENCE [LARGE SCALE GENOMIC DNA]</scope>
    <source>
        <strain evidence="12">CCM 8908</strain>
    </source>
</reference>
<accession>A0ABW1TDJ3</accession>
<evidence type="ECO:0000256" key="2">
    <source>
        <dbReference type="ARBA" id="ARBA00001947"/>
    </source>
</evidence>
<keyword evidence="7 8" id="KW-0413">Isomerase</keyword>